<organism evidence="7 8">
    <name type="scientific">Kazachstania africana (strain ATCC 22294 / BCRC 22015 / CBS 2517 / CECT 1963 / NBRC 1671 / NRRL Y-8276)</name>
    <name type="common">Yeast</name>
    <name type="synonym">Kluyveromyces africanus</name>
    <dbReference type="NCBI Taxonomy" id="1071382"/>
    <lineage>
        <taxon>Eukaryota</taxon>
        <taxon>Fungi</taxon>
        <taxon>Dikarya</taxon>
        <taxon>Ascomycota</taxon>
        <taxon>Saccharomycotina</taxon>
        <taxon>Saccharomycetes</taxon>
        <taxon>Saccharomycetales</taxon>
        <taxon>Saccharomycetaceae</taxon>
        <taxon>Kazachstania</taxon>
    </lineage>
</organism>
<dbReference type="PANTHER" id="PTHR10015">
    <property type="entry name" value="HEAT SHOCK TRANSCRIPTION FACTOR"/>
    <property type="match status" value="1"/>
</dbReference>
<dbReference type="GeneID" id="13883276"/>
<dbReference type="InterPro" id="IPR036390">
    <property type="entry name" value="WH_DNA-bd_sf"/>
</dbReference>
<comment type="similarity">
    <text evidence="4">Belongs to the HSF family.</text>
</comment>
<evidence type="ECO:0000256" key="3">
    <source>
        <dbReference type="ARBA" id="ARBA00023242"/>
    </source>
</evidence>
<dbReference type="PROSITE" id="PS00434">
    <property type="entry name" value="HSF_DOMAIN"/>
    <property type="match status" value="1"/>
</dbReference>
<evidence type="ECO:0000313" key="8">
    <source>
        <dbReference type="Proteomes" id="UP000005220"/>
    </source>
</evidence>
<dbReference type="STRING" id="1071382.H2AQT7"/>
<feature type="domain" description="HSF-type DNA-binding" evidence="6">
    <location>
        <begin position="47"/>
        <end position="71"/>
    </location>
</feature>
<evidence type="ECO:0000259" key="6">
    <source>
        <dbReference type="PROSITE" id="PS00434"/>
    </source>
</evidence>
<dbReference type="KEGG" id="kaf:KAFR_0B04410"/>
<dbReference type="GO" id="GO:0005634">
    <property type="term" value="C:nucleus"/>
    <property type="evidence" value="ECO:0007669"/>
    <property type="project" value="UniProtKB-SubCell"/>
</dbReference>
<proteinExistence type="inferred from homology"/>
<evidence type="ECO:0000256" key="2">
    <source>
        <dbReference type="ARBA" id="ARBA00023125"/>
    </source>
</evidence>
<accession>H2AQT7</accession>
<dbReference type="GO" id="GO:0043565">
    <property type="term" value="F:sequence-specific DNA binding"/>
    <property type="evidence" value="ECO:0007669"/>
    <property type="project" value="InterPro"/>
</dbReference>
<evidence type="ECO:0000256" key="4">
    <source>
        <dbReference type="RuleBase" id="RU004020"/>
    </source>
</evidence>
<dbReference type="HOGENOM" id="CLU_034478_1_0_1"/>
<protein>
    <recommendedName>
        <fullName evidence="6">HSF-type DNA-binding domain-containing protein</fullName>
    </recommendedName>
</protein>
<dbReference type="FunCoup" id="H2AQT7">
    <property type="interactions" value="757"/>
</dbReference>
<dbReference type="Pfam" id="PF00447">
    <property type="entry name" value="HSF_DNA-bind"/>
    <property type="match status" value="1"/>
</dbReference>
<dbReference type="EMBL" id="HE650822">
    <property type="protein sequence ID" value="CCF56737.1"/>
    <property type="molecule type" value="Genomic_DNA"/>
</dbReference>
<dbReference type="RefSeq" id="XP_003955872.1">
    <property type="nucleotide sequence ID" value="XM_003955823.1"/>
</dbReference>
<dbReference type="SMART" id="SM00415">
    <property type="entry name" value="HSF"/>
    <property type="match status" value="1"/>
</dbReference>
<name>H2AQT7_KAZAF</name>
<dbReference type="AlphaFoldDB" id="H2AQT7"/>
<dbReference type="OrthoDB" id="60033at2759"/>
<reference evidence="7 8" key="1">
    <citation type="journal article" date="2011" name="Proc. Natl. Acad. Sci. U.S.A.">
        <title>Evolutionary erosion of yeast sex chromosomes by mating-type switching accidents.</title>
        <authorList>
            <person name="Gordon J.L."/>
            <person name="Armisen D."/>
            <person name="Proux-Wera E."/>
            <person name="Oheigeartaigh S.S."/>
            <person name="Byrne K.P."/>
            <person name="Wolfe K.H."/>
        </authorList>
    </citation>
    <scope>NUCLEOTIDE SEQUENCE [LARGE SCALE GENOMIC DNA]</scope>
    <source>
        <strain evidence="8">ATCC 22294 / BCRC 22015 / CBS 2517 / CECT 1963 / NBRC 1671 / NRRL Y-8276</strain>
    </source>
</reference>
<comment type="subcellular location">
    <subcellularLocation>
        <location evidence="1">Nucleus</location>
    </subcellularLocation>
</comment>
<dbReference type="InterPro" id="IPR000232">
    <property type="entry name" value="HSF_DNA-bd"/>
</dbReference>
<sequence>MQPRTFIHQLHSILQEPDLHNLICWSPMENNIFLLKPHDPNFSTQVLKRYFKHGNISSFVRQLHMYGFHKLPSHNHMTNSTANTTTTATTINNNDMNFENRDKDKASVEWHFTHPSGHFYRDADASTLNKIQRKSAGIGKDGKRKNVLSHVSVSFINPTSKNLLPATSSGLMNSSSPSSVSASTTSSLSLPSGISSTTSSSTVNSTPILSKNLIGQNQVFLNNQEASHVEQQNQIVYRQDLPKISQRHSSSTSSLVRSIQKPTPVGSAPHNHSYPNIVQQTSQNSTPPMFKREFTLTSATSTQPMLHSVSQGQTPNITDLTRGGTPNIKENSHFGAEHGQSTYVLPPPQPQSWPVATQQTLTQKQSSQNDNAFIDEFKKLDLNIQELKKSVTIITDILENIFIFEDNDMNNSHTNNNDNNDNDTTTINISHNVELKNKLNELRTLADTFLIPESKTDQELIEIKK</sequence>
<keyword evidence="2" id="KW-0238">DNA-binding</keyword>
<dbReference type="PANTHER" id="PTHR10015:SF409">
    <property type="entry name" value="PROTEIN MGA1"/>
    <property type="match status" value="1"/>
</dbReference>
<dbReference type="Gene3D" id="1.10.10.10">
    <property type="entry name" value="Winged helix-like DNA-binding domain superfamily/Winged helix DNA-binding domain"/>
    <property type="match status" value="1"/>
</dbReference>
<keyword evidence="8" id="KW-1185">Reference proteome</keyword>
<dbReference type="InterPro" id="IPR036388">
    <property type="entry name" value="WH-like_DNA-bd_sf"/>
</dbReference>
<keyword evidence="3" id="KW-0539">Nucleus</keyword>
<evidence type="ECO:0000256" key="1">
    <source>
        <dbReference type="ARBA" id="ARBA00004123"/>
    </source>
</evidence>
<feature type="region of interest" description="Disordered" evidence="5">
    <location>
        <begin position="167"/>
        <end position="202"/>
    </location>
</feature>
<dbReference type="eggNOG" id="KOG0627">
    <property type="taxonomic scope" value="Eukaryota"/>
</dbReference>
<dbReference type="PRINTS" id="PR00056">
    <property type="entry name" value="HSFDOMAIN"/>
</dbReference>
<dbReference type="Proteomes" id="UP000005220">
    <property type="component" value="Chromosome 2"/>
</dbReference>
<dbReference type="GO" id="GO:0003700">
    <property type="term" value="F:DNA-binding transcription factor activity"/>
    <property type="evidence" value="ECO:0007669"/>
    <property type="project" value="InterPro"/>
</dbReference>
<evidence type="ECO:0000256" key="5">
    <source>
        <dbReference type="SAM" id="MobiDB-lite"/>
    </source>
</evidence>
<dbReference type="SUPFAM" id="SSF46785">
    <property type="entry name" value="Winged helix' DNA-binding domain"/>
    <property type="match status" value="1"/>
</dbReference>
<dbReference type="InParanoid" id="H2AQT7"/>
<evidence type="ECO:0000313" key="7">
    <source>
        <dbReference type="EMBL" id="CCF56737.1"/>
    </source>
</evidence>
<gene>
    <name evidence="7" type="primary">KAFR0B04410</name>
    <name evidence="7" type="ORF">KAFR_0B04410</name>
</gene>